<accession>S4XFR0</accession>
<dbReference type="STRING" id="1200352.A606_04080"/>
<dbReference type="eggNOG" id="ENOG5031IZQ">
    <property type="taxonomic scope" value="Bacteria"/>
</dbReference>
<dbReference type="Proteomes" id="UP000014809">
    <property type="component" value="Chromosome"/>
</dbReference>
<dbReference type="PROSITE" id="PS00134">
    <property type="entry name" value="TRYPSIN_HIS"/>
    <property type="match status" value="1"/>
</dbReference>
<dbReference type="InterPro" id="IPR009003">
    <property type="entry name" value="Peptidase_S1_PA"/>
</dbReference>
<evidence type="ECO:0008006" key="4">
    <source>
        <dbReference type="Google" id="ProtNLM"/>
    </source>
</evidence>
<organism evidence="2 3">
    <name type="scientific">Corynebacterium terpenotabidum Y-11</name>
    <dbReference type="NCBI Taxonomy" id="1200352"/>
    <lineage>
        <taxon>Bacteria</taxon>
        <taxon>Bacillati</taxon>
        <taxon>Actinomycetota</taxon>
        <taxon>Actinomycetes</taxon>
        <taxon>Mycobacteriales</taxon>
        <taxon>Corynebacteriaceae</taxon>
        <taxon>Corynebacterium</taxon>
    </lineage>
</organism>
<feature type="chain" id="PRO_5038922621" description="Peptidase S1 domain-containing protein" evidence="1">
    <location>
        <begin position="26"/>
        <end position="248"/>
    </location>
</feature>
<keyword evidence="3" id="KW-1185">Reference proteome</keyword>
<proteinExistence type="predicted"/>
<feature type="signal peptide" evidence="1">
    <location>
        <begin position="1"/>
        <end position="25"/>
    </location>
</feature>
<dbReference type="Gene3D" id="2.40.10.10">
    <property type="entry name" value="Trypsin-like serine proteases"/>
    <property type="match status" value="2"/>
</dbReference>
<dbReference type="RefSeq" id="WP_020440828.1">
    <property type="nucleotide sequence ID" value="NC_021663.1"/>
</dbReference>
<dbReference type="EMBL" id="CP003696">
    <property type="protein sequence ID" value="AGP30465.1"/>
    <property type="molecule type" value="Genomic_DNA"/>
</dbReference>
<dbReference type="KEGG" id="cter:A606_04080"/>
<protein>
    <recommendedName>
        <fullName evidence="4">Peptidase S1 domain-containing protein</fullName>
    </recommendedName>
</protein>
<dbReference type="GO" id="GO:0006508">
    <property type="term" value="P:proteolysis"/>
    <property type="evidence" value="ECO:0007669"/>
    <property type="project" value="InterPro"/>
</dbReference>
<dbReference type="GO" id="GO:0004252">
    <property type="term" value="F:serine-type endopeptidase activity"/>
    <property type="evidence" value="ECO:0007669"/>
    <property type="project" value="InterPro"/>
</dbReference>
<dbReference type="PATRIC" id="fig|1200352.3.peg.824"/>
<dbReference type="AlphaFoldDB" id="S4XFR0"/>
<dbReference type="InterPro" id="IPR043504">
    <property type="entry name" value="Peptidase_S1_PA_chymotrypsin"/>
</dbReference>
<sequence>MSLLRKTTALGVMTVLVAAASPAVAGAITTHGGAPIIITAANDVQGMCTLNSVAVQGDTYYGITAGHCLAPEEFGAAPVEITTANGELLADADDLSDSGYVLDGSANFLDPNAGLNDFAWFRLDESVTPDATGISSQADTGIALLDPLLTGERLETGDPVPVTQDLVGSLVCKDGAKTGRTCGPVLSVNTESQEIFAAIPAIAGDSGSPLYTIGDDGKAHIVGVLSNGSPVLFNVFDGTSSHLASVGA</sequence>
<keyword evidence="1" id="KW-0732">Signal</keyword>
<name>S4XFR0_9CORY</name>
<dbReference type="HOGENOM" id="CLU_1118699_0_0_11"/>
<dbReference type="SUPFAM" id="SSF50494">
    <property type="entry name" value="Trypsin-like serine proteases"/>
    <property type="match status" value="1"/>
</dbReference>
<dbReference type="OrthoDB" id="4519518at2"/>
<evidence type="ECO:0000313" key="2">
    <source>
        <dbReference type="EMBL" id="AGP30465.1"/>
    </source>
</evidence>
<reference evidence="2 3" key="1">
    <citation type="submission" date="2012-06" db="EMBL/GenBank/DDBJ databases">
        <title>Complete genome sequence of Corynebacterium terpenotabidum Y-11 (=DSM 44721).</title>
        <authorList>
            <person name="Ruckert C."/>
            <person name="Albersmeier A."/>
            <person name="Al-Dilaimi A."/>
            <person name="Szczepanowski R."/>
            <person name="Kalinowski J."/>
        </authorList>
    </citation>
    <scope>NUCLEOTIDE SEQUENCE [LARGE SCALE GENOMIC DNA]</scope>
    <source>
        <strain evidence="2 3">Y-11</strain>
    </source>
</reference>
<dbReference type="InterPro" id="IPR018114">
    <property type="entry name" value="TRYPSIN_HIS"/>
</dbReference>
<evidence type="ECO:0000256" key="1">
    <source>
        <dbReference type="SAM" id="SignalP"/>
    </source>
</evidence>
<gene>
    <name evidence="2" type="ORF">A606_04080</name>
</gene>
<evidence type="ECO:0000313" key="3">
    <source>
        <dbReference type="Proteomes" id="UP000014809"/>
    </source>
</evidence>